<proteinExistence type="predicted"/>
<keyword evidence="6" id="KW-1185">Reference proteome</keyword>
<dbReference type="Proteomes" id="UP000295472">
    <property type="component" value="Unassembled WGS sequence"/>
</dbReference>
<dbReference type="RefSeq" id="WP_089655143.1">
    <property type="nucleotide sequence ID" value="NZ_FNBJ01000005.1"/>
</dbReference>
<organism evidence="4 7">
    <name type="scientific">Halanaerobium congolense</name>
    <dbReference type="NCBI Taxonomy" id="54121"/>
    <lineage>
        <taxon>Bacteria</taxon>
        <taxon>Bacillati</taxon>
        <taxon>Bacillota</taxon>
        <taxon>Clostridia</taxon>
        <taxon>Halanaerobiales</taxon>
        <taxon>Halanaerobiaceae</taxon>
        <taxon>Halanaerobium</taxon>
    </lineage>
</organism>
<reference evidence="4 7" key="2">
    <citation type="submission" date="2019-03" db="EMBL/GenBank/DDBJ databases">
        <title>Subsurface microbial communities from deep shales in Ohio and West Virginia, USA.</title>
        <authorList>
            <person name="Wrighton K."/>
        </authorList>
    </citation>
    <scope>NUCLEOTIDE SEQUENCE [LARGE SCALE GENOMIC DNA]</scope>
    <source>
        <strain evidence="4 7">DSMZ 11287</strain>
    </source>
</reference>
<name>A0A4R8GH29_9FIRM</name>
<evidence type="ECO:0000313" key="4">
    <source>
        <dbReference type="EMBL" id="TDX44555.1"/>
    </source>
</evidence>
<protein>
    <recommendedName>
        <fullName evidence="8">Transposase</fullName>
    </recommendedName>
</protein>
<evidence type="ECO:0000313" key="5">
    <source>
        <dbReference type="Proteomes" id="UP000198612"/>
    </source>
</evidence>
<sequence>MEHQNYVFVDVDTHKNQHTAYVLNCFHQKIVLTQTPNNPASFESFIQDISSFKTPDKSDEIDAEARNTIIKSTIEHLRLLAKSLEKINKQLKKAVEKSQYQLTTMPGINFKLAALFISN</sequence>
<evidence type="ECO:0000313" key="6">
    <source>
        <dbReference type="Proteomes" id="UP000199519"/>
    </source>
</evidence>
<evidence type="ECO:0000313" key="7">
    <source>
        <dbReference type="Proteomes" id="UP000295472"/>
    </source>
</evidence>
<accession>A0A4R8GH29</accession>
<dbReference type="GeneID" id="57012508"/>
<dbReference type="AlphaFoldDB" id="A0A4R8GH29"/>
<feature type="coiled-coil region" evidence="1">
    <location>
        <begin position="74"/>
        <end position="101"/>
    </location>
</feature>
<dbReference type="EMBL" id="FNBJ01000005">
    <property type="protein sequence ID" value="SDF04198.1"/>
    <property type="molecule type" value="Genomic_DNA"/>
</dbReference>
<gene>
    <name evidence="4" type="ORF">C7954_11151</name>
    <name evidence="2" type="ORF">SAMN04488598_10581</name>
    <name evidence="3" type="ORF">SAMN04515652_104112</name>
</gene>
<evidence type="ECO:0000313" key="3">
    <source>
        <dbReference type="EMBL" id="SES73038.1"/>
    </source>
</evidence>
<dbReference type="Proteomes" id="UP000199519">
    <property type="component" value="Unassembled WGS sequence"/>
</dbReference>
<reference evidence="5 6" key="1">
    <citation type="submission" date="2016-10" db="EMBL/GenBank/DDBJ databases">
        <authorList>
            <person name="Varghese N."/>
            <person name="Submissions S."/>
        </authorList>
    </citation>
    <scope>NUCLEOTIDE SEQUENCE [LARGE SCALE GENOMIC DNA]</scope>
    <source>
        <strain evidence="2 6">WG2</strain>
        <strain evidence="3 5">WG5</strain>
    </source>
</reference>
<dbReference type="EMBL" id="FOHG01000004">
    <property type="protein sequence ID" value="SES73038.1"/>
    <property type="molecule type" value="Genomic_DNA"/>
</dbReference>
<evidence type="ECO:0008006" key="8">
    <source>
        <dbReference type="Google" id="ProtNLM"/>
    </source>
</evidence>
<dbReference type="EMBL" id="SOEF01000011">
    <property type="protein sequence ID" value="TDX44555.1"/>
    <property type="molecule type" value="Genomic_DNA"/>
</dbReference>
<evidence type="ECO:0000313" key="2">
    <source>
        <dbReference type="EMBL" id="SDF04198.1"/>
    </source>
</evidence>
<evidence type="ECO:0000256" key="1">
    <source>
        <dbReference type="SAM" id="Coils"/>
    </source>
</evidence>
<dbReference type="Proteomes" id="UP000198612">
    <property type="component" value="Unassembled WGS sequence"/>
</dbReference>
<keyword evidence="1" id="KW-0175">Coiled coil</keyword>